<reference evidence="10" key="1">
    <citation type="submission" date="2021-12" db="EMBL/GenBank/DDBJ databases">
        <authorList>
            <person name="King R."/>
        </authorList>
    </citation>
    <scope>NUCLEOTIDE SEQUENCE</scope>
</reference>
<protein>
    <recommendedName>
        <fullName evidence="8">Exportin-4</fullName>
    </recommendedName>
</protein>
<keyword evidence="5" id="KW-0963">Cytoplasm</keyword>
<evidence type="ECO:0000256" key="7">
    <source>
        <dbReference type="ARBA" id="ARBA00023242"/>
    </source>
</evidence>
<dbReference type="PANTHER" id="PTHR12596:SF1">
    <property type="entry name" value="EXPORTIN-4"/>
    <property type="match status" value="1"/>
</dbReference>
<dbReference type="GO" id="GO:0005643">
    <property type="term" value="C:nuclear pore"/>
    <property type="evidence" value="ECO:0007669"/>
    <property type="project" value="TreeGrafter"/>
</dbReference>
<evidence type="ECO:0000313" key="10">
    <source>
        <dbReference type="EMBL" id="CAH0552668.1"/>
    </source>
</evidence>
<dbReference type="Gene3D" id="1.25.10.10">
    <property type="entry name" value="Leucine-rich Repeat Variant"/>
    <property type="match status" value="2"/>
</dbReference>
<evidence type="ECO:0000256" key="4">
    <source>
        <dbReference type="ARBA" id="ARBA00022448"/>
    </source>
</evidence>
<gene>
    <name evidence="10" type="ORF">MELIAE_LOCUS4841</name>
</gene>
<proteinExistence type="inferred from homology"/>
<dbReference type="OrthoDB" id="5548448at2759"/>
<evidence type="ECO:0000256" key="6">
    <source>
        <dbReference type="ARBA" id="ARBA00022927"/>
    </source>
</evidence>
<organism evidence="10 11">
    <name type="scientific">Brassicogethes aeneus</name>
    <name type="common">Rape pollen beetle</name>
    <name type="synonym">Meligethes aeneus</name>
    <dbReference type="NCBI Taxonomy" id="1431903"/>
    <lineage>
        <taxon>Eukaryota</taxon>
        <taxon>Metazoa</taxon>
        <taxon>Ecdysozoa</taxon>
        <taxon>Arthropoda</taxon>
        <taxon>Hexapoda</taxon>
        <taxon>Insecta</taxon>
        <taxon>Pterygota</taxon>
        <taxon>Neoptera</taxon>
        <taxon>Endopterygota</taxon>
        <taxon>Coleoptera</taxon>
        <taxon>Polyphaga</taxon>
        <taxon>Cucujiformia</taxon>
        <taxon>Nitidulidae</taxon>
        <taxon>Meligethinae</taxon>
        <taxon>Brassicogethes</taxon>
    </lineage>
</organism>
<dbReference type="EMBL" id="OV121134">
    <property type="protein sequence ID" value="CAH0552668.1"/>
    <property type="molecule type" value="Genomic_DNA"/>
</dbReference>
<evidence type="ECO:0000313" key="11">
    <source>
        <dbReference type="Proteomes" id="UP001154078"/>
    </source>
</evidence>
<dbReference type="PANTHER" id="PTHR12596">
    <property type="entry name" value="EXPORTIN 4,7-RELATED"/>
    <property type="match status" value="1"/>
</dbReference>
<comment type="subcellular location">
    <subcellularLocation>
        <location evidence="2">Cytoplasm</location>
    </subcellularLocation>
    <subcellularLocation>
        <location evidence="1">Nucleus</location>
    </subcellularLocation>
</comment>
<comment type="similarity">
    <text evidence="3">Belongs to the exportin family.</text>
</comment>
<evidence type="ECO:0000256" key="3">
    <source>
        <dbReference type="ARBA" id="ARBA00009466"/>
    </source>
</evidence>
<dbReference type="GO" id="GO:0005049">
    <property type="term" value="F:nuclear export signal receptor activity"/>
    <property type="evidence" value="ECO:0007669"/>
    <property type="project" value="InterPro"/>
</dbReference>
<accession>A0A9P0B2B4</accession>
<dbReference type="AlphaFoldDB" id="A0A9P0B2B4"/>
<dbReference type="InterPro" id="IPR044189">
    <property type="entry name" value="XPO4/7-like"/>
</dbReference>
<evidence type="ECO:0000259" key="9">
    <source>
        <dbReference type="PROSITE" id="PS50166"/>
    </source>
</evidence>
<evidence type="ECO:0000256" key="2">
    <source>
        <dbReference type="ARBA" id="ARBA00004496"/>
    </source>
</evidence>
<dbReference type="InterPro" id="IPR011989">
    <property type="entry name" value="ARM-like"/>
</dbReference>
<sequence>MIGLISELEAAAGIIMAPTNVVSSEQRHAAENVFLNFRKSKSPYSVCREILEKSQNEYILFEAAEVIRGAIIREWSFLMEDDRDSLRQYLFQYITNKAVPQFVQNRILQTIAIMVKRASINDGGRNRTVVLQDVENLVINGDHKKKMLGCFLIKNLLQEYSNTLQSTDVGLPFEVHFKAKKDFESFDLKRIFQFCVYLLSEVVNTDPPYQESMLQLTNQVLIISETVLQWAYIAPMLPRRIINLYERVYQSEEPPHLKLDKHWADVILNPEIMTLMFRVFWKIRDQEELAHHALACLVQLSTLNGPVVSEEAESIKYLQNFVVNFLNLVSNVTIRKRESVAIANIVNKLNYFSDNDLRKLPKELTESMYDEFSRLTCSFCDLAVNEEAQGEEDKFFGDAFTIILSSWDRENLMTDRQEKMRYCPIAIFNKYLQVHLAPPDGTRQPCADDADEIEDNEDNDRIKYKDNLQVVGQLARYVLDHSLSVLLNVLDTRINKLVNHVQTMQNRAMNISEAASLDNLFEDIHWALLITGNVLCIESQGECASVPSEIMSYSLRQWELGHTTIEATMNTLAAMGAKSGEPHDFDKCDMVFKILYVVLKLSFVEEYAIANKLGHFMSPELGSTLMWFLRSWCVEYLLPCNVKYLGGASPILLDILEEDPKCAMLLFNMLISKVQSNMYFYQSEPILMRDTVDLFCDIVCIKQKNTCVVKTEGMRRLIQWQQALGVGVLPPGILKNVMKGIILAGSTIKDPNELNAYYDLILRPVQNRLKTFLSQENLTRVYHNEDVQKVFIDIVELLSGVVIGVQSNTASNIFQFIAPMLGEIPVFMTVYSNYQIIVQLILELFCDCAKNILCFLSPNHTKTLYDCSLAIVQNYSKCNANRFTSEAFAEESNLQDLALVLDLFTHTLSKDCIDMYNINTNEETLITASDVALFGLNFVMPLMTIDLLKYPCLCAQYYRLLVLINDIYPEKIVGLPQNLRNTMLQSIEIGLTSFGQDAVHNCLEFLEGLALHVFKQKLAQTEFGQAIKYYLKLLMDLTLSHQICSDLISSASVIIYELICSFQDEYQMLVNSLIQMQTDPLVAERLAAAFNSLMLNVNLTCERQQKTKFKDNFDKFIANVHGFLIVK</sequence>
<dbReference type="GO" id="GO:0006611">
    <property type="term" value="P:protein export from nucleus"/>
    <property type="evidence" value="ECO:0007669"/>
    <property type="project" value="TreeGrafter"/>
</dbReference>
<evidence type="ECO:0000256" key="8">
    <source>
        <dbReference type="ARBA" id="ARBA00040444"/>
    </source>
</evidence>
<keyword evidence="4" id="KW-0813">Transport</keyword>
<dbReference type="Proteomes" id="UP001154078">
    <property type="component" value="Chromosome 3"/>
</dbReference>
<keyword evidence="6" id="KW-0653">Protein transport</keyword>
<keyword evidence="11" id="KW-1185">Reference proteome</keyword>
<dbReference type="PROSITE" id="PS50166">
    <property type="entry name" value="IMPORTIN_B_NT"/>
    <property type="match status" value="1"/>
</dbReference>
<keyword evidence="7" id="KW-0539">Nucleus</keyword>
<name>A0A9P0B2B4_BRAAE</name>
<evidence type="ECO:0000256" key="5">
    <source>
        <dbReference type="ARBA" id="ARBA00022490"/>
    </source>
</evidence>
<dbReference type="GO" id="GO:0005737">
    <property type="term" value="C:cytoplasm"/>
    <property type="evidence" value="ECO:0007669"/>
    <property type="project" value="UniProtKB-SubCell"/>
</dbReference>
<dbReference type="GO" id="GO:0031267">
    <property type="term" value="F:small GTPase binding"/>
    <property type="evidence" value="ECO:0007669"/>
    <property type="project" value="InterPro"/>
</dbReference>
<dbReference type="InterPro" id="IPR016024">
    <property type="entry name" value="ARM-type_fold"/>
</dbReference>
<feature type="domain" description="Importin N-terminal" evidence="9">
    <location>
        <begin position="30"/>
        <end position="96"/>
    </location>
</feature>
<dbReference type="SUPFAM" id="SSF48371">
    <property type="entry name" value="ARM repeat"/>
    <property type="match status" value="1"/>
</dbReference>
<dbReference type="InterPro" id="IPR001494">
    <property type="entry name" value="Importin-beta_N"/>
</dbReference>
<evidence type="ECO:0000256" key="1">
    <source>
        <dbReference type="ARBA" id="ARBA00004123"/>
    </source>
</evidence>